<evidence type="ECO:0000256" key="1">
    <source>
        <dbReference type="ARBA" id="ARBA00014898"/>
    </source>
</evidence>
<dbReference type="AlphaFoldDB" id="A0A1H5XBA6"/>
<dbReference type="PRINTS" id="PR00326">
    <property type="entry name" value="GTP1OBG"/>
</dbReference>
<accession>A0A1H5XBA6</accession>
<evidence type="ECO:0000256" key="4">
    <source>
        <dbReference type="PIRNR" id="PIRNR006230"/>
    </source>
</evidence>
<sequence length="294" mass="33609">MNIQWYPGHMVKTKKQISESIKLIDVVLELLDARVPISSKNPDVDTLIQNKPKIILLNKSDLADPNITKEWIEYYKNKGIIAIDIDCISGKNMNKIYPLIKELLSDKIERIQKRGIVGRPIRALVLGIPNVGKSTFINKISKKSSAQTGDRPGVTKNKQWIKVNKEFELLDTPGILWPKFQDKKVALHLAYVKAIKEEILDIVELCVKFLEEMLHTNPKILQERYKVDIKNDAYLLMEDIGRKRGCIVSGGDVDLYRTANIIFEDFRNAKLGRISLERPLDMDGDETDVEVKTN</sequence>
<evidence type="ECO:0000259" key="6">
    <source>
        <dbReference type="PROSITE" id="PS51721"/>
    </source>
</evidence>
<evidence type="ECO:0000256" key="5">
    <source>
        <dbReference type="PIRSR" id="PIRSR006230-1"/>
    </source>
</evidence>
<dbReference type="GO" id="GO:0003924">
    <property type="term" value="F:GTPase activity"/>
    <property type="evidence" value="ECO:0007669"/>
    <property type="project" value="TreeGrafter"/>
</dbReference>
<dbReference type="InterPro" id="IPR027417">
    <property type="entry name" value="P-loop_NTPase"/>
</dbReference>
<keyword evidence="2 4" id="KW-0547">Nucleotide-binding</keyword>
<dbReference type="InterPro" id="IPR019991">
    <property type="entry name" value="GTP-bd_ribosome_bgen"/>
</dbReference>
<dbReference type="PIRSF" id="PIRSF006230">
    <property type="entry name" value="MG442"/>
    <property type="match status" value="1"/>
</dbReference>
<dbReference type="CDD" id="cd01856">
    <property type="entry name" value="YlqF"/>
    <property type="match status" value="1"/>
</dbReference>
<feature type="binding site" evidence="5">
    <location>
        <begin position="58"/>
        <end position="61"/>
    </location>
    <ligand>
        <name>GTP</name>
        <dbReference type="ChEBI" id="CHEBI:37565"/>
    </ligand>
</feature>
<comment type="function">
    <text evidence="4">Required for a late step of 50S ribosomal subunit assembly. Has GTPase activity.</text>
</comment>
<comment type="subcellular location">
    <subcellularLocation>
        <location evidence="4">Cytoplasm</location>
    </subcellularLocation>
</comment>
<dbReference type="Gene3D" id="1.10.1580.10">
    <property type="match status" value="1"/>
</dbReference>
<dbReference type="FunFam" id="3.40.50.300:FF:000590">
    <property type="entry name" value="Ribosome biogenesis GTPase A"/>
    <property type="match status" value="1"/>
</dbReference>
<feature type="binding site" evidence="5">
    <location>
        <position position="174"/>
    </location>
    <ligand>
        <name>GTP</name>
        <dbReference type="ChEBI" id="CHEBI:37565"/>
    </ligand>
</feature>
<evidence type="ECO:0000256" key="2">
    <source>
        <dbReference type="ARBA" id="ARBA00022741"/>
    </source>
</evidence>
<feature type="binding site" evidence="5">
    <location>
        <begin position="130"/>
        <end position="135"/>
    </location>
    <ligand>
        <name>GTP</name>
        <dbReference type="ChEBI" id="CHEBI:37565"/>
    </ligand>
</feature>
<dbReference type="Gene3D" id="3.40.50.300">
    <property type="entry name" value="P-loop containing nucleotide triphosphate hydrolases"/>
    <property type="match status" value="1"/>
</dbReference>
<dbReference type="NCBIfam" id="TIGR03596">
    <property type="entry name" value="GTPase_YlqF"/>
    <property type="match status" value="1"/>
</dbReference>
<organism evidence="7 8">
    <name type="scientific">Caloramator fervidus</name>
    <dbReference type="NCBI Taxonomy" id="29344"/>
    <lineage>
        <taxon>Bacteria</taxon>
        <taxon>Bacillati</taxon>
        <taxon>Bacillota</taxon>
        <taxon>Clostridia</taxon>
        <taxon>Eubacteriales</taxon>
        <taxon>Clostridiaceae</taxon>
        <taxon>Caloramator</taxon>
    </lineage>
</organism>
<dbReference type="Pfam" id="PF01926">
    <property type="entry name" value="MMR_HSR1"/>
    <property type="match status" value="1"/>
</dbReference>
<dbReference type="GO" id="GO:0005525">
    <property type="term" value="F:GTP binding"/>
    <property type="evidence" value="ECO:0007669"/>
    <property type="project" value="UniProtKB-KW"/>
</dbReference>
<evidence type="ECO:0000313" key="7">
    <source>
        <dbReference type="EMBL" id="SEG09044.1"/>
    </source>
</evidence>
<keyword evidence="4" id="KW-0963">Cytoplasm</keyword>
<name>A0A1H5XBA6_9CLOT</name>
<comment type="similarity">
    <text evidence="4">Belongs to the TRAFAC class YlqF/YawG GTPase family. MTG1 subfamily.</text>
</comment>
<keyword evidence="8" id="KW-1185">Reference proteome</keyword>
<reference evidence="8" key="1">
    <citation type="submission" date="2016-10" db="EMBL/GenBank/DDBJ databases">
        <authorList>
            <person name="Varghese N."/>
            <person name="Submissions S."/>
        </authorList>
    </citation>
    <scope>NUCLEOTIDE SEQUENCE [LARGE SCALE GENOMIC DNA]</scope>
    <source>
        <strain evidence="8">DSM 5463</strain>
    </source>
</reference>
<dbReference type="GO" id="GO:0005737">
    <property type="term" value="C:cytoplasm"/>
    <property type="evidence" value="ECO:0007669"/>
    <property type="project" value="UniProtKB-SubCell"/>
</dbReference>
<proteinExistence type="inferred from homology"/>
<dbReference type="InterPro" id="IPR023179">
    <property type="entry name" value="GTP-bd_ortho_bundle_sf"/>
</dbReference>
<dbReference type="OrthoDB" id="9779790at2"/>
<feature type="domain" description="CP-type G" evidence="6">
    <location>
        <begin position="11"/>
        <end position="178"/>
    </location>
</feature>
<dbReference type="InterPro" id="IPR006073">
    <property type="entry name" value="GTP-bd"/>
</dbReference>
<dbReference type="PANTHER" id="PTHR45782:SF4">
    <property type="entry name" value="MITOCHONDRIAL RIBOSOME-ASSOCIATED GTPASE 1"/>
    <property type="match status" value="1"/>
</dbReference>
<dbReference type="PROSITE" id="PS51721">
    <property type="entry name" value="G_CP"/>
    <property type="match status" value="1"/>
</dbReference>
<dbReference type="RefSeq" id="WP_103896630.1">
    <property type="nucleotide sequence ID" value="NZ_FNUK01000028.1"/>
</dbReference>
<evidence type="ECO:0000256" key="3">
    <source>
        <dbReference type="ARBA" id="ARBA00023134"/>
    </source>
</evidence>
<dbReference type="PANTHER" id="PTHR45782">
    <property type="entry name" value="MITOCHONDRIAL RIBOSOME-ASSOCIATED GTPASE 1"/>
    <property type="match status" value="1"/>
</dbReference>
<dbReference type="Proteomes" id="UP000242850">
    <property type="component" value="Unassembled WGS sequence"/>
</dbReference>
<evidence type="ECO:0000313" key="8">
    <source>
        <dbReference type="Proteomes" id="UP000242850"/>
    </source>
</evidence>
<dbReference type="GO" id="GO:0006412">
    <property type="term" value="P:translation"/>
    <property type="evidence" value="ECO:0007669"/>
    <property type="project" value="TreeGrafter"/>
</dbReference>
<dbReference type="SUPFAM" id="SSF52540">
    <property type="entry name" value="P-loop containing nucleoside triphosphate hydrolases"/>
    <property type="match status" value="1"/>
</dbReference>
<gene>
    <name evidence="7" type="ORF">SAMN05660865_01716</name>
</gene>
<dbReference type="EMBL" id="FNUK01000028">
    <property type="protein sequence ID" value="SEG09044.1"/>
    <property type="molecule type" value="Genomic_DNA"/>
</dbReference>
<keyword evidence="3 4" id="KW-0342">GTP-binding</keyword>
<protein>
    <recommendedName>
        <fullName evidence="1 4">Ribosome biogenesis GTPase A</fullName>
    </recommendedName>
</protein>
<dbReference type="InterPro" id="IPR016478">
    <property type="entry name" value="GTPase_MTG1"/>
</dbReference>
<dbReference type="InterPro" id="IPR030378">
    <property type="entry name" value="G_CP_dom"/>
</dbReference>